<reference evidence="1" key="1">
    <citation type="submission" date="2019-12" db="EMBL/GenBank/DDBJ databases">
        <authorList>
            <person name="Scholes J."/>
        </authorList>
    </citation>
    <scope>NUCLEOTIDE SEQUENCE</scope>
</reference>
<dbReference type="Pfam" id="PF01221">
    <property type="entry name" value="Dynein_light"/>
    <property type="match status" value="1"/>
</dbReference>
<dbReference type="GO" id="GO:0007017">
    <property type="term" value="P:microtubule-based process"/>
    <property type="evidence" value="ECO:0007669"/>
    <property type="project" value="InterPro"/>
</dbReference>
<name>A0A9N7NXT6_STRHE</name>
<dbReference type="InterPro" id="IPR037177">
    <property type="entry name" value="DLC_sf"/>
</dbReference>
<dbReference type="OrthoDB" id="10033309at2759"/>
<dbReference type="AlphaFoldDB" id="A0A9N7NXT6"/>
<proteinExistence type="predicted"/>
<gene>
    <name evidence="1" type="ORF">SHERM_05638</name>
</gene>
<dbReference type="Gene3D" id="3.30.740.10">
    <property type="entry name" value="Protein Inhibitor Of Neuronal Nitric Oxide Synthase"/>
    <property type="match status" value="1"/>
</dbReference>
<protein>
    <submittedName>
        <fullName evidence="1">RHO guanyl-nucleotide exchange factor 11</fullName>
    </submittedName>
</protein>
<keyword evidence="2" id="KW-1185">Reference proteome</keyword>
<evidence type="ECO:0000313" key="1">
    <source>
        <dbReference type="EMBL" id="CAA0839067.1"/>
    </source>
</evidence>
<dbReference type="InterPro" id="IPR001372">
    <property type="entry name" value="Dynein_light_chain_typ-1/2"/>
</dbReference>
<dbReference type="Proteomes" id="UP001153555">
    <property type="component" value="Unassembled WGS sequence"/>
</dbReference>
<dbReference type="GO" id="GO:0030286">
    <property type="term" value="C:dynein complex"/>
    <property type="evidence" value="ECO:0007669"/>
    <property type="project" value="InterPro"/>
</dbReference>
<dbReference type="SUPFAM" id="SSF54648">
    <property type="entry name" value="DLC"/>
    <property type="match status" value="1"/>
</dbReference>
<organism evidence="1 2">
    <name type="scientific">Striga hermonthica</name>
    <name type="common">Purple witchweed</name>
    <name type="synonym">Buchnera hermonthica</name>
    <dbReference type="NCBI Taxonomy" id="68872"/>
    <lineage>
        <taxon>Eukaryota</taxon>
        <taxon>Viridiplantae</taxon>
        <taxon>Streptophyta</taxon>
        <taxon>Embryophyta</taxon>
        <taxon>Tracheophyta</taxon>
        <taxon>Spermatophyta</taxon>
        <taxon>Magnoliopsida</taxon>
        <taxon>eudicotyledons</taxon>
        <taxon>Gunneridae</taxon>
        <taxon>Pentapetalae</taxon>
        <taxon>asterids</taxon>
        <taxon>lamiids</taxon>
        <taxon>Lamiales</taxon>
        <taxon>Orobanchaceae</taxon>
        <taxon>Buchnereae</taxon>
        <taxon>Striga</taxon>
    </lineage>
</organism>
<accession>A0A9N7NXT6</accession>
<dbReference type="EMBL" id="CACSLK010031421">
    <property type="protein sequence ID" value="CAA0839067.1"/>
    <property type="molecule type" value="Genomic_DNA"/>
</dbReference>
<comment type="caution">
    <text evidence="1">The sequence shown here is derived from an EMBL/GenBank/DDBJ whole genome shotgun (WGS) entry which is preliminary data.</text>
</comment>
<evidence type="ECO:0000313" key="2">
    <source>
        <dbReference type="Proteomes" id="UP001153555"/>
    </source>
</evidence>
<sequence>MELPMEYFDKRYGDGWQCHCVVESNFGCFFTHKKGSFIYFTLETLDESRNQLVLIDKRAPRDIYHDSIFAQGVDDITVDDVAGLVGQRARRY</sequence>